<dbReference type="CDD" id="cd04268">
    <property type="entry name" value="ZnMc_MMP_like"/>
    <property type="match status" value="1"/>
</dbReference>
<sequence>MKHLFKLLLAIPRFVLSLIWNILFSLLKTVIFLAVILFGLVYYANHSSSPLANQLSNVFDNVSSYFDPNILQNPQAIGDNLTQLETDFHEHLKGAKWSTNKATIYIETQNETFRSAYLQAIDAWNQTGAFQFHLVEDPDQANIVAKDYSDSETQAAGLANTQVNALTNHLVSVDVYLNAYYLLNPSYGYDQERIVNTAIHELGHAIGLGHDDEHDSVMQSAGSHYGIQAIDIAAVHELYQER</sequence>
<organism evidence="7 8">
    <name type="scientific">Streptococcus acidominimus</name>
    <dbReference type="NCBI Taxonomy" id="1326"/>
    <lineage>
        <taxon>Bacteria</taxon>
        <taxon>Bacillati</taxon>
        <taxon>Bacillota</taxon>
        <taxon>Bacilli</taxon>
        <taxon>Lactobacillales</taxon>
        <taxon>Streptococcaceae</taxon>
        <taxon>Streptococcus</taxon>
    </lineage>
</organism>
<dbReference type="InterPro" id="IPR001818">
    <property type="entry name" value="Pept_M10_metallopeptidase"/>
</dbReference>
<keyword evidence="5" id="KW-0812">Transmembrane</keyword>
<evidence type="ECO:0000256" key="4">
    <source>
        <dbReference type="ARBA" id="ARBA00022833"/>
    </source>
</evidence>
<keyword evidence="1 7" id="KW-0645">Protease</keyword>
<accession>A0A239X238</accession>
<keyword evidence="5" id="KW-1133">Transmembrane helix</keyword>
<dbReference type="OrthoDB" id="2148705at2"/>
<feature type="domain" description="Peptidase M10 metallopeptidase" evidence="6">
    <location>
        <begin position="106"/>
        <end position="239"/>
    </location>
</feature>
<dbReference type="InterPro" id="IPR024079">
    <property type="entry name" value="MetalloPept_cat_dom_sf"/>
</dbReference>
<dbReference type="GO" id="GO:0031012">
    <property type="term" value="C:extracellular matrix"/>
    <property type="evidence" value="ECO:0007669"/>
    <property type="project" value="InterPro"/>
</dbReference>
<feature type="transmembrane region" description="Helical" evidence="5">
    <location>
        <begin position="20"/>
        <end position="44"/>
    </location>
</feature>
<keyword evidence="3" id="KW-0378">Hydrolase</keyword>
<dbReference type="SUPFAM" id="SSF55486">
    <property type="entry name" value="Metalloproteases ('zincins'), catalytic domain"/>
    <property type="match status" value="1"/>
</dbReference>
<dbReference type="Pfam" id="PF00413">
    <property type="entry name" value="Peptidase_M10"/>
    <property type="match status" value="1"/>
</dbReference>
<evidence type="ECO:0000256" key="5">
    <source>
        <dbReference type="SAM" id="Phobius"/>
    </source>
</evidence>
<evidence type="ECO:0000256" key="3">
    <source>
        <dbReference type="ARBA" id="ARBA00022801"/>
    </source>
</evidence>
<dbReference type="KEGG" id="saco:SAME_01080"/>
<proteinExistence type="predicted"/>
<evidence type="ECO:0000256" key="2">
    <source>
        <dbReference type="ARBA" id="ARBA00022723"/>
    </source>
</evidence>
<keyword evidence="5" id="KW-0472">Membrane</keyword>
<evidence type="ECO:0000259" key="6">
    <source>
        <dbReference type="Pfam" id="PF00413"/>
    </source>
</evidence>
<name>A0A239X238_STRAI</name>
<dbReference type="Proteomes" id="UP000215144">
    <property type="component" value="Chromosome 1"/>
</dbReference>
<dbReference type="Gene3D" id="3.40.390.10">
    <property type="entry name" value="Collagenase (Catalytic Domain)"/>
    <property type="match status" value="1"/>
</dbReference>
<gene>
    <name evidence="7" type="ORF">SAMEA4504048_01080</name>
</gene>
<evidence type="ECO:0000313" key="8">
    <source>
        <dbReference type="Proteomes" id="UP000215144"/>
    </source>
</evidence>
<keyword evidence="2" id="KW-0479">Metal-binding</keyword>
<dbReference type="GO" id="GO:0006508">
    <property type="term" value="P:proteolysis"/>
    <property type="evidence" value="ECO:0007669"/>
    <property type="project" value="UniProtKB-KW"/>
</dbReference>
<dbReference type="RefSeq" id="WP_095122553.1">
    <property type="nucleotide sequence ID" value="NZ_LT906454.1"/>
</dbReference>
<dbReference type="GO" id="GO:0004222">
    <property type="term" value="F:metalloendopeptidase activity"/>
    <property type="evidence" value="ECO:0007669"/>
    <property type="project" value="InterPro"/>
</dbReference>
<evidence type="ECO:0000313" key="7">
    <source>
        <dbReference type="EMBL" id="SNV40024.1"/>
    </source>
</evidence>
<dbReference type="AlphaFoldDB" id="A0A239X238"/>
<protein>
    <submittedName>
        <fullName evidence="7">Membrane-associated proteases</fullName>
    </submittedName>
</protein>
<keyword evidence="4" id="KW-0862">Zinc</keyword>
<dbReference type="GO" id="GO:0008270">
    <property type="term" value="F:zinc ion binding"/>
    <property type="evidence" value="ECO:0007669"/>
    <property type="project" value="InterPro"/>
</dbReference>
<reference evidence="7 8" key="1">
    <citation type="submission" date="2017-06" db="EMBL/GenBank/DDBJ databases">
        <authorList>
            <consortium name="Pathogen Informatics"/>
        </authorList>
    </citation>
    <scope>NUCLEOTIDE SEQUENCE [LARGE SCALE GENOMIC DNA]</scope>
    <source>
        <strain evidence="7 8">NCTC11291</strain>
    </source>
</reference>
<dbReference type="EMBL" id="LT906454">
    <property type="protein sequence ID" value="SNV40024.1"/>
    <property type="molecule type" value="Genomic_DNA"/>
</dbReference>
<evidence type="ECO:0000256" key="1">
    <source>
        <dbReference type="ARBA" id="ARBA00022670"/>
    </source>
</evidence>